<protein>
    <submittedName>
        <fullName evidence="3">Phage integrase</fullName>
    </submittedName>
</protein>
<dbReference type="GO" id="GO:0015074">
    <property type="term" value="P:DNA integration"/>
    <property type="evidence" value="ECO:0007669"/>
    <property type="project" value="InterPro"/>
</dbReference>
<dbReference type="InterPro" id="IPR002104">
    <property type="entry name" value="Integrase_catalytic"/>
</dbReference>
<dbReference type="AlphaFoldDB" id="E6PXQ0"/>
<dbReference type="PANTHER" id="PTHR30349">
    <property type="entry name" value="PHAGE INTEGRASE-RELATED"/>
    <property type="match status" value="1"/>
</dbReference>
<dbReference type="GO" id="GO:0003677">
    <property type="term" value="F:DNA binding"/>
    <property type="evidence" value="ECO:0007669"/>
    <property type="project" value="InterPro"/>
</dbReference>
<evidence type="ECO:0000313" key="3">
    <source>
        <dbReference type="EMBL" id="CBH99709.1"/>
    </source>
</evidence>
<dbReference type="InterPro" id="IPR050090">
    <property type="entry name" value="Tyrosine_recombinase_XerCD"/>
</dbReference>
<comment type="caution">
    <text evidence="3">The sequence shown here is derived from an EMBL/GenBank/DDBJ whole genome shotgun (WGS) entry which is preliminary data.</text>
</comment>
<dbReference type="GO" id="GO:0006310">
    <property type="term" value="P:DNA recombination"/>
    <property type="evidence" value="ECO:0007669"/>
    <property type="project" value="UniProtKB-KW"/>
</dbReference>
<evidence type="ECO:0000256" key="1">
    <source>
        <dbReference type="ARBA" id="ARBA00023172"/>
    </source>
</evidence>
<organism evidence="3">
    <name type="scientific">mine drainage metagenome</name>
    <dbReference type="NCBI Taxonomy" id="410659"/>
    <lineage>
        <taxon>unclassified sequences</taxon>
        <taxon>metagenomes</taxon>
        <taxon>ecological metagenomes</taxon>
    </lineage>
</organism>
<dbReference type="InterPro" id="IPR011010">
    <property type="entry name" value="DNA_brk_join_enz"/>
</dbReference>
<evidence type="ECO:0000259" key="2">
    <source>
        <dbReference type="PROSITE" id="PS51898"/>
    </source>
</evidence>
<dbReference type="Pfam" id="PF00589">
    <property type="entry name" value="Phage_integrase"/>
    <property type="match status" value="1"/>
</dbReference>
<dbReference type="Gene3D" id="1.10.443.10">
    <property type="entry name" value="Intergrase catalytic core"/>
    <property type="match status" value="1"/>
</dbReference>
<sequence length="184" mass="20606">MLLFLYNSGARVSEASSLPINKLNLRPNAMSHVEIFGKGGKTRRCPLWAATAAELLALTRNRSSDEPVFVNRHGQAITRYGVHRLIKKYVRKAMAPCPSLADKCISPHTIRHTTATHLLRAGVDINTIRAWLGHVSIDTTNIYVEVDLERKAQMLEKTNALHSSPVSKRPWKDNPSLMAFLRSL</sequence>
<gene>
    <name evidence="3" type="ORF">CARN3_0654</name>
</gene>
<reference evidence="3" key="1">
    <citation type="submission" date="2009-10" db="EMBL/GenBank/DDBJ databases">
        <title>Diversity of trophic interactions inside an arsenic-rich microbial ecosystem.</title>
        <authorList>
            <person name="Bertin P.N."/>
            <person name="Heinrich-Salmeron A."/>
            <person name="Pelletier E."/>
            <person name="Goulhen-Chollet F."/>
            <person name="Arsene-Ploetze F."/>
            <person name="Gallien S."/>
            <person name="Calteau A."/>
            <person name="Vallenet D."/>
            <person name="Casiot C."/>
            <person name="Chane-Woon-Ming B."/>
            <person name="Giloteaux L."/>
            <person name="Barakat M."/>
            <person name="Bonnefoy V."/>
            <person name="Bruneel O."/>
            <person name="Chandler M."/>
            <person name="Cleiss J."/>
            <person name="Duran R."/>
            <person name="Elbaz-Poulichet F."/>
            <person name="Fonknechten N."/>
            <person name="Lauga B."/>
            <person name="Mornico D."/>
            <person name="Ortet P."/>
            <person name="Schaeffer C."/>
            <person name="Siguier P."/>
            <person name="Alexander Thil Smith A."/>
            <person name="Van Dorsselaer A."/>
            <person name="Weissenbach J."/>
            <person name="Medigue C."/>
            <person name="Le Paslier D."/>
        </authorList>
    </citation>
    <scope>NUCLEOTIDE SEQUENCE</scope>
</reference>
<name>E6PXQ0_9ZZZZ</name>
<feature type="domain" description="Tyr recombinase" evidence="2">
    <location>
        <begin position="1"/>
        <end position="156"/>
    </location>
</feature>
<keyword evidence="1" id="KW-0233">DNA recombination</keyword>
<dbReference type="EMBL" id="CABN01000044">
    <property type="protein sequence ID" value="CBH99709.1"/>
    <property type="molecule type" value="Genomic_DNA"/>
</dbReference>
<dbReference type="InterPro" id="IPR013762">
    <property type="entry name" value="Integrase-like_cat_sf"/>
</dbReference>
<dbReference type="SUPFAM" id="SSF56349">
    <property type="entry name" value="DNA breaking-rejoining enzymes"/>
    <property type="match status" value="1"/>
</dbReference>
<dbReference type="PROSITE" id="PS51898">
    <property type="entry name" value="TYR_RECOMBINASE"/>
    <property type="match status" value="1"/>
</dbReference>
<proteinExistence type="predicted"/>
<accession>E6PXQ0</accession>
<dbReference type="PANTHER" id="PTHR30349:SF81">
    <property type="entry name" value="TYROSINE RECOMBINASE XERC"/>
    <property type="match status" value="1"/>
</dbReference>